<protein>
    <submittedName>
        <fullName evidence="1">Uncharacterized protein</fullName>
    </submittedName>
</protein>
<dbReference type="EMBL" id="CMVM020000180">
    <property type="status" value="NOT_ANNOTATED_CDS"/>
    <property type="molecule type" value="Genomic_DNA"/>
</dbReference>
<name>A0A8R1TYP4_ONCVO</name>
<organism evidence="1 2">
    <name type="scientific">Onchocerca volvulus</name>
    <dbReference type="NCBI Taxonomy" id="6282"/>
    <lineage>
        <taxon>Eukaryota</taxon>
        <taxon>Metazoa</taxon>
        <taxon>Ecdysozoa</taxon>
        <taxon>Nematoda</taxon>
        <taxon>Chromadorea</taxon>
        <taxon>Rhabditida</taxon>
        <taxon>Spirurina</taxon>
        <taxon>Spiruromorpha</taxon>
        <taxon>Filarioidea</taxon>
        <taxon>Onchocercidae</taxon>
        <taxon>Onchocerca</taxon>
    </lineage>
</organism>
<sequence>MKKDLARPSQSSPRVKRYDKTFSKWNAVKRHQQPHVLNDCFTGPKRRRQLLSKNITIDVSAFLSNWYKKNARKREKQNHTKNEYLFFDVTVFTLTKQFALEDCGERSNFRKFVRSKKKR</sequence>
<evidence type="ECO:0000313" key="2">
    <source>
        <dbReference type="Proteomes" id="UP000024404"/>
    </source>
</evidence>
<dbReference type="Proteomes" id="UP000024404">
    <property type="component" value="Unassembled WGS sequence"/>
</dbReference>
<dbReference type="AlphaFoldDB" id="A0A8R1TYP4"/>
<evidence type="ECO:0000313" key="1">
    <source>
        <dbReference type="EnsemblMetazoa" id="OVOC6698.1"/>
    </source>
</evidence>
<keyword evidence="2" id="KW-1185">Reference proteome</keyword>
<dbReference type="EnsemblMetazoa" id="OVOC6698.1">
    <property type="protein sequence ID" value="OVOC6698.1"/>
    <property type="gene ID" value="WBGene00243507"/>
</dbReference>
<reference evidence="1" key="2">
    <citation type="submission" date="2022-06" db="UniProtKB">
        <authorList>
            <consortium name="EnsemblMetazoa"/>
        </authorList>
    </citation>
    <scope>IDENTIFICATION</scope>
</reference>
<accession>A0A8R1TYP4</accession>
<proteinExistence type="predicted"/>
<reference evidence="2" key="1">
    <citation type="submission" date="2013-10" db="EMBL/GenBank/DDBJ databases">
        <title>Genome sequencing of Onchocerca volvulus.</title>
        <authorList>
            <person name="Cotton J."/>
            <person name="Tsai J."/>
            <person name="Stanley E."/>
            <person name="Tracey A."/>
            <person name="Holroyd N."/>
            <person name="Lustigman S."/>
            <person name="Berriman M."/>
        </authorList>
    </citation>
    <scope>NUCLEOTIDE SEQUENCE</scope>
</reference>